<proteinExistence type="predicted"/>
<dbReference type="Proteomes" id="UP000596661">
    <property type="component" value="Chromosome 9"/>
</dbReference>
<name>A0A803QEG1_CANSA</name>
<evidence type="ECO:0000313" key="2">
    <source>
        <dbReference type="Proteomes" id="UP000596661"/>
    </source>
</evidence>
<protein>
    <submittedName>
        <fullName evidence="1">Uncharacterized protein</fullName>
    </submittedName>
</protein>
<dbReference type="EMBL" id="UZAU01000769">
    <property type="status" value="NOT_ANNOTATED_CDS"/>
    <property type="molecule type" value="Genomic_DNA"/>
</dbReference>
<dbReference type="EnsemblPlants" id="evm.model.09.1440">
    <property type="protein sequence ID" value="cds.evm.model.09.1440"/>
    <property type="gene ID" value="evm.TU.09.1440"/>
</dbReference>
<sequence length="108" mass="11999">MLVDDTKKTEMSRVQYASAVSSLMYVMVCTRPDIAYALRMVVEKKAVKIAKVITKDNPSDMITKVVPSNGDLLVMVCKFCRPGLEAVNSESKYQKLSVDPKSPVQKVL</sequence>
<reference evidence="1" key="1">
    <citation type="submission" date="2018-11" db="EMBL/GenBank/DDBJ databases">
        <authorList>
            <person name="Grassa J C."/>
        </authorList>
    </citation>
    <scope>NUCLEOTIDE SEQUENCE [LARGE SCALE GENOMIC DNA]</scope>
</reference>
<accession>A0A803QEG1</accession>
<evidence type="ECO:0000313" key="1">
    <source>
        <dbReference type="EnsemblPlants" id="cds.evm.model.09.1440"/>
    </source>
</evidence>
<organism evidence="1 2">
    <name type="scientific">Cannabis sativa</name>
    <name type="common">Hemp</name>
    <name type="synonym">Marijuana</name>
    <dbReference type="NCBI Taxonomy" id="3483"/>
    <lineage>
        <taxon>Eukaryota</taxon>
        <taxon>Viridiplantae</taxon>
        <taxon>Streptophyta</taxon>
        <taxon>Embryophyta</taxon>
        <taxon>Tracheophyta</taxon>
        <taxon>Spermatophyta</taxon>
        <taxon>Magnoliopsida</taxon>
        <taxon>eudicotyledons</taxon>
        <taxon>Gunneridae</taxon>
        <taxon>Pentapetalae</taxon>
        <taxon>rosids</taxon>
        <taxon>fabids</taxon>
        <taxon>Rosales</taxon>
        <taxon>Cannabaceae</taxon>
        <taxon>Cannabis</taxon>
    </lineage>
</organism>
<keyword evidence="2" id="KW-1185">Reference proteome</keyword>
<dbReference type="AlphaFoldDB" id="A0A803QEG1"/>
<dbReference type="Gramene" id="evm.model.09.1440">
    <property type="protein sequence ID" value="cds.evm.model.09.1440"/>
    <property type="gene ID" value="evm.TU.09.1440"/>
</dbReference>
<reference evidence="1" key="2">
    <citation type="submission" date="2021-03" db="UniProtKB">
        <authorList>
            <consortium name="EnsemblPlants"/>
        </authorList>
    </citation>
    <scope>IDENTIFICATION</scope>
</reference>